<evidence type="ECO:0000313" key="5">
    <source>
        <dbReference type="EMBL" id="KAF7684455.1"/>
    </source>
</evidence>
<feature type="signal peptide" evidence="3">
    <location>
        <begin position="1"/>
        <end position="20"/>
    </location>
</feature>
<dbReference type="Gene3D" id="3.90.1750.10">
    <property type="entry name" value="Hect, E3 ligase catalytic domains"/>
    <property type="match status" value="1"/>
</dbReference>
<accession>A0ABQ7I208</accession>
<dbReference type="SMART" id="SM00119">
    <property type="entry name" value="HECTc"/>
    <property type="match status" value="1"/>
</dbReference>
<proteinExistence type="predicted"/>
<feature type="chain" id="PRO_5045946081" evidence="3">
    <location>
        <begin position="21"/>
        <end position="935"/>
    </location>
</feature>
<organism evidence="5 6">
    <name type="scientific">Astathelohania contejeani</name>
    <dbReference type="NCBI Taxonomy" id="164912"/>
    <lineage>
        <taxon>Eukaryota</taxon>
        <taxon>Fungi</taxon>
        <taxon>Fungi incertae sedis</taxon>
        <taxon>Microsporidia</taxon>
        <taxon>Astathelohaniidae</taxon>
        <taxon>Astathelohania</taxon>
    </lineage>
</organism>
<name>A0ABQ7I208_9MICR</name>
<reference evidence="5 6" key="1">
    <citation type="submission" date="2019-01" db="EMBL/GenBank/DDBJ databases">
        <title>Genomes sequencing and comparative genomics of infectious freshwater microsporidia, Cucumispora dikerogammari and Thelohania contejeani.</title>
        <authorList>
            <person name="Cormier A."/>
            <person name="Giraud I."/>
            <person name="Wattier R."/>
            <person name="Teixeira M."/>
            <person name="Grandjean F."/>
            <person name="Rigaud T."/>
            <person name="Cordaux R."/>
        </authorList>
    </citation>
    <scope>NUCLEOTIDE SEQUENCE [LARGE SCALE GENOMIC DNA]</scope>
    <source>
        <strain evidence="5">T1</strain>
        <tissue evidence="5">Spores</tissue>
    </source>
</reference>
<comment type="caution">
    <text evidence="5">The sequence shown here is derived from an EMBL/GenBank/DDBJ whole genome shotgun (WGS) entry which is preliminary data.</text>
</comment>
<gene>
    <name evidence="5" type="primary">ptr1_0</name>
    <name evidence="5" type="ORF">TCON_0361</name>
</gene>
<dbReference type="Gene3D" id="3.30.2160.10">
    <property type="entry name" value="Hect, E3 ligase catalytic domain"/>
    <property type="match status" value="1"/>
</dbReference>
<feature type="domain" description="HECT" evidence="4">
    <location>
        <begin position="621"/>
        <end position="861"/>
    </location>
</feature>
<dbReference type="Pfam" id="PF00632">
    <property type="entry name" value="HECT"/>
    <property type="match status" value="1"/>
</dbReference>
<dbReference type="InterPro" id="IPR035983">
    <property type="entry name" value="Hect_E3_ubiquitin_ligase"/>
</dbReference>
<keyword evidence="6" id="KW-1185">Reference proteome</keyword>
<keyword evidence="3" id="KW-0732">Signal</keyword>
<evidence type="ECO:0000313" key="6">
    <source>
        <dbReference type="Proteomes" id="UP001516464"/>
    </source>
</evidence>
<evidence type="ECO:0000256" key="2">
    <source>
        <dbReference type="PROSITE-ProRule" id="PRU00104"/>
    </source>
</evidence>
<dbReference type="InterPro" id="IPR000569">
    <property type="entry name" value="HECT_dom"/>
</dbReference>
<protein>
    <submittedName>
        <fullName evidence="5">E3 ubiquitin-protein ligase ptr1</fullName>
    </submittedName>
</protein>
<sequence>MIICALQLKILFILYLFTRCNDNDFNTNMLNVNNIRKEIVTYRMQNVKMNCGNIEDLKNLVKKIDKDLRSNMNYYIANKEYFGYFYDIIEVVYSNLQEDKEYISAVSQLVNYIFEMSLSNDITIISKLLEFIDLLSDKFMNMHFDEEMLDQIKSNKIVKGMTLLHYPYSRPYTTQLFDLDERLAIRKNYRIFNNLKDTINCEENKDIYLVKCQNNEIAYIDHIRSIYYINDKEAHFMALFKLYVIYLNFSIAPFQMPIGIYNYENTFINLESLLLNYDSINNIVVKKCILWIILDRLVVYNDNPNERLSILITLRSINMNNTLKLLVYDYIIAIKEFKVIIQKNILNILFEYIKILTTKYKLIYENINTLLKSFDYICIAHEGKIFIEIDTLLRVKFGMNLMQMVFFNPQLIKIENKSKLNYIMKIKHGNYSESLVKTAEITCIKHFNNIIFQYKKSLYNEMKSSTNYLKESILLLFILYDNQRCNTNLIVNFLKYLISYKINACIEILFATKYNTSIEECIFYLCMLLYDICYYKTTSYEKIQYERLLYVVICKDNPIVGDILYKNSHFLRITDQLLKEKNYIPAKINLYFQKNKLNPNIINHQNVYINSDDVIESTRKHFYDVKNIRHIKWKITFSNKSHEGNIDNIRTWLDLFVKELKNSDLNLFQNVKGTTYFYPSLRINSSKEILTYYELTGILIGIGLSNNRNFKLELSPIVYKYILNLNCEYSDFVEDNAYILKAFENIDILESKNTCFTIRILDNNRFVDMELMVNGRNTLLSQNNIKYCLHLLSIVYLETGVKDQIKSIINGMKKIINLKQLNGLSEKGLKRLIFGYESFSSNKILSMIRYDDKITDLEKSYMYTFINEYKIDDINKMVRIIVGDELMEEGKYIYIIKTKDLIIRCGFKSLTLEIPNFCNYENFKAQMLRFINHYY</sequence>
<evidence type="ECO:0000259" key="4">
    <source>
        <dbReference type="PROSITE" id="PS50237"/>
    </source>
</evidence>
<comment type="caution">
    <text evidence="2">Lacks conserved residue(s) required for the propagation of feature annotation.</text>
</comment>
<dbReference type="Proteomes" id="UP001516464">
    <property type="component" value="Unassembled WGS sequence"/>
</dbReference>
<dbReference type="PROSITE" id="PS50237">
    <property type="entry name" value="HECT"/>
    <property type="match status" value="1"/>
</dbReference>
<evidence type="ECO:0000256" key="1">
    <source>
        <dbReference type="ARBA" id="ARBA00022786"/>
    </source>
</evidence>
<dbReference type="SUPFAM" id="SSF56204">
    <property type="entry name" value="Hect, E3 ligase catalytic domain"/>
    <property type="match status" value="1"/>
</dbReference>
<dbReference type="EMBL" id="SBIQ01000013">
    <property type="protein sequence ID" value="KAF7684455.1"/>
    <property type="molecule type" value="Genomic_DNA"/>
</dbReference>
<keyword evidence="1 2" id="KW-0833">Ubl conjugation pathway</keyword>
<evidence type="ECO:0000256" key="3">
    <source>
        <dbReference type="SAM" id="SignalP"/>
    </source>
</evidence>